<gene>
    <name evidence="6" type="ORF">NDK43_14185</name>
</gene>
<feature type="chain" id="PRO_5046939445" evidence="4">
    <location>
        <begin position="32"/>
        <end position="337"/>
    </location>
</feature>
<dbReference type="PROSITE" id="PS51257">
    <property type="entry name" value="PROKAR_LIPOPROTEIN"/>
    <property type="match status" value="1"/>
</dbReference>
<evidence type="ECO:0000256" key="3">
    <source>
        <dbReference type="ARBA" id="ARBA00022729"/>
    </source>
</evidence>
<reference evidence="6 7" key="1">
    <citation type="submission" date="2022-06" db="EMBL/GenBank/DDBJ databases">
        <authorList>
            <person name="Jeon C.O."/>
        </authorList>
    </citation>
    <scope>NUCLEOTIDE SEQUENCE [LARGE SCALE GENOMIC DNA]</scope>
    <source>
        <strain evidence="6 7">KCTC 13943</strain>
    </source>
</reference>
<evidence type="ECO:0000256" key="1">
    <source>
        <dbReference type="ARBA" id="ARBA00004196"/>
    </source>
</evidence>
<feature type="signal peptide" evidence="4">
    <location>
        <begin position="1"/>
        <end position="31"/>
    </location>
</feature>
<sequence length="337" mass="35857">MKLVKSLLLFALMFSLLVGCSSNNQSTSANATDKSASNLDKKDGKKKIAVLLYSRGFQFMVALDQGIRDEANKLGADVTVLDGQSNSQTQLRQIEDSIAKKVDLIILAPANSDELVPGVKEANAAGIPIVTVDGVVSKGANVVSSIAFNNEEAGKLAAKYITDTLGKGTALELTGAPGEYHAILRGGGFDKGLAHGLDFKVLTKNADWDAEKSQSITADSLTANPNIKAIFTHNDDMQRGVLSGLRQVGKFVKAGEKGHIMLVAVDGTPDALKRIRSGEQDATVNQDPFVMGSLAVKTAMDFLAGKQVQKQQFTPPNLVTKENVDDPKLWGNVFKGN</sequence>
<feature type="domain" description="Periplasmic binding protein" evidence="5">
    <location>
        <begin position="48"/>
        <end position="307"/>
    </location>
</feature>
<evidence type="ECO:0000313" key="7">
    <source>
        <dbReference type="Proteomes" id="UP001523262"/>
    </source>
</evidence>
<comment type="caution">
    <text evidence="6">The sequence shown here is derived from an EMBL/GenBank/DDBJ whole genome shotgun (WGS) entry which is preliminary data.</text>
</comment>
<evidence type="ECO:0000256" key="2">
    <source>
        <dbReference type="ARBA" id="ARBA00007639"/>
    </source>
</evidence>
<evidence type="ECO:0000313" key="6">
    <source>
        <dbReference type="EMBL" id="MCM2533338.1"/>
    </source>
</evidence>
<evidence type="ECO:0000256" key="4">
    <source>
        <dbReference type="SAM" id="SignalP"/>
    </source>
</evidence>
<accession>A0ABT0WAN9</accession>
<organism evidence="6 7">
    <name type="scientific">Neobacillus pocheonensis</name>
    <dbReference type="NCBI Taxonomy" id="363869"/>
    <lineage>
        <taxon>Bacteria</taxon>
        <taxon>Bacillati</taxon>
        <taxon>Bacillota</taxon>
        <taxon>Bacilli</taxon>
        <taxon>Bacillales</taxon>
        <taxon>Bacillaceae</taxon>
        <taxon>Neobacillus</taxon>
    </lineage>
</organism>
<keyword evidence="3 4" id="KW-0732">Signal</keyword>
<comment type="subcellular location">
    <subcellularLocation>
        <location evidence="1">Cell envelope</location>
    </subcellularLocation>
</comment>
<comment type="similarity">
    <text evidence="2">Belongs to the bacterial solute-binding protein 2 family.</text>
</comment>
<dbReference type="Gene3D" id="3.40.50.2300">
    <property type="match status" value="2"/>
</dbReference>
<dbReference type="Pfam" id="PF13407">
    <property type="entry name" value="Peripla_BP_4"/>
    <property type="match status" value="1"/>
</dbReference>
<name>A0ABT0WAN9_9BACI</name>
<dbReference type="EMBL" id="JAMQCR010000001">
    <property type="protein sequence ID" value="MCM2533338.1"/>
    <property type="molecule type" value="Genomic_DNA"/>
</dbReference>
<dbReference type="InterPro" id="IPR028082">
    <property type="entry name" value="Peripla_BP_I"/>
</dbReference>
<dbReference type="SUPFAM" id="SSF53822">
    <property type="entry name" value="Periplasmic binding protein-like I"/>
    <property type="match status" value="1"/>
</dbReference>
<dbReference type="PANTHER" id="PTHR46847:SF1">
    <property type="entry name" value="D-ALLOSE-BINDING PERIPLASMIC PROTEIN-RELATED"/>
    <property type="match status" value="1"/>
</dbReference>
<proteinExistence type="inferred from homology"/>
<keyword evidence="7" id="KW-1185">Reference proteome</keyword>
<dbReference type="PANTHER" id="PTHR46847">
    <property type="entry name" value="D-ALLOSE-BINDING PERIPLASMIC PROTEIN-RELATED"/>
    <property type="match status" value="1"/>
</dbReference>
<protein>
    <submittedName>
        <fullName evidence="6">Sugar ABC transporter substrate-binding protein</fullName>
    </submittedName>
</protein>
<evidence type="ECO:0000259" key="5">
    <source>
        <dbReference type="Pfam" id="PF13407"/>
    </source>
</evidence>
<dbReference type="Proteomes" id="UP001523262">
    <property type="component" value="Unassembled WGS sequence"/>
</dbReference>
<dbReference type="CDD" id="cd01536">
    <property type="entry name" value="PBP1_ABC_sugar_binding-like"/>
    <property type="match status" value="1"/>
</dbReference>
<dbReference type="InterPro" id="IPR025997">
    <property type="entry name" value="SBP_2_dom"/>
</dbReference>